<keyword evidence="3" id="KW-1185">Reference proteome</keyword>
<feature type="non-terminal residue" evidence="2">
    <location>
        <position position="1"/>
    </location>
</feature>
<sequence length="64" mass="6972">NCRRTGCWDRIGGPRCTHPCGRAQIGHWDVMMSALELEPTGYCGFCTLVAVLFAVCLLSLVTQG</sequence>
<dbReference type="AlphaFoldDB" id="A0A5E4BQG1"/>
<evidence type="ECO:0000256" key="1">
    <source>
        <dbReference type="SAM" id="Phobius"/>
    </source>
</evidence>
<keyword evidence="1" id="KW-0472">Membrane</keyword>
<dbReference type="EMBL" id="CABDUW010000577">
    <property type="protein sequence ID" value="VTJ71675.1"/>
    <property type="molecule type" value="Genomic_DNA"/>
</dbReference>
<dbReference type="Proteomes" id="UP000335636">
    <property type="component" value="Unassembled WGS sequence"/>
</dbReference>
<keyword evidence="1" id="KW-0812">Transmembrane</keyword>
<feature type="transmembrane region" description="Helical" evidence="1">
    <location>
        <begin position="39"/>
        <end position="61"/>
    </location>
</feature>
<organism evidence="2 3">
    <name type="scientific">Marmota monax</name>
    <name type="common">Woodchuck</name>
    <dbReference type="NCBI Taxonomy" id="9995"/>
    <lineage>
        <taxon>Eukaryota</taxon>
        <taxon>Metazoa</taxon>
        <taxon>Chordata</taxon>
        <taxon>Craniata</taxon>
        <taxon>Vertebrata</taxon>
        <taxon>Euteleostomi</taxon>
        <taxon>Mammalia</taxon>
        <taxon>Eutheria</taxon>
        <taxon>Euarchontoglires</taxon>
        <taxon>Glires</taxon>
        <taxon>Rodentia</taxon>
        <taxon>Sciuromorpha</taxon>
        <taxon>Sciuridae</taxon>
        <taxon>Xerinae</taxon>
        <taxon>Marmotini</taxon>
        <taxon>Marmota</taxon>
    </lineage>
</organism>
<comment type="caution">
    <text evidence="2">The sequence shown here is derived from an EMBL/GenBank/DDBJ whole genome shotgun (WGS) entry which is preliminary data.</text>
</comment>
<gene>
    <name evidence="2" type="ORF">MONAX_5E032478</name>
</gene>
<proteinExistence type="predicted"/>
<protein>
    <submittedName>
        <fullName evidence="2">Uncharacterized protein</fullName>
    </submittedName>
</protein>
<feature type="non-terminal residue" evidence="2">
    <location>
        <position position="64"/>
    </location>
</feature>
<accession>A0A5E4BQG1</accession>
<name>A0A5E4BQG1_MARMO</name>
<evidence type="ECO:0000313" key="2">
    <source>
        <dbReference type="EMBL" id="VTJ71675.1"/>
    </source>
</evidence>
<evidence type="ECO:0000313" key="3">
    <source>
        <dbReference type="Proteomes" id="UP000335636"/>
    </source>
</evidence>
<reference evidence="2" key="1">
    <citation type="submission" date="2019-04" db="EMBL/GenBank/DDBJ databases">
        <authorList>
            <person name="Alioto T."/>
            <person name="Alioto T."/>
        </authorList>
    </citation>
    <scope>NUCLEOTIDE SEQUENCE [LARGE SCALE GENOMIC DNA]</scope>
</reference>
<keyword evidence="1" id="KW-1133">Transmembrane helix</keyword>